<gene>
    <name evidence="10" type="primary">LOC106462615</name>
</gene>
<dbReference type="SUPFAM" id="SSF48113">
    <property type="entry name" value="Heme-dependent peroxidases"/>
    <property type="match status" value="1"/>
</dbReference>
<dbReference type="InterPro" id="IPR022700">
    <property type="entry name" value="CLIP"/>
</dbReference>
<keyword evidence="3" id="KW-0575">Peroxidase</keyword>
<keyword evidence="9" id="KW-1185">Reference proteome</keyword>
<keyword evidence="5" id="KW-1015">Disulfide bond</keyword>
<dbReference type="InterPro" id="IPR010255">
    <property type="entry name" value="Haem_peroxidase_sf"/>
</dbReference>
<protein>
    <submittedName>
        <fullName evidence="10">Chorion peroxidase-like</fullName>
    </submittedName>
</protein>
<accession>A0ABM1BAB9</accession>
<dbReference type="PANTHER" id="PTHR11475">
    <property type="entry name" value="OXIDASE/PEROXIDASE"/>
    <property type="match status" value="1"/>
</dbReference>
<dbReference type="PROSITE" id="PS50292">
    <property type="entry name" value="PEROXIDASE_3"/>
    <property type="match status" value="1"/>
</dbReference>
<evidence type="ECO:0000313" key="9">
    <source>
        <dbReference type="Proteomes" id="UP000694941"/>
    </source>
</evidence>
<feature type="signal peptide" evidence="7">
    <location>
        <begin position="1"/>
        <end position="21"/>
    </location>
</feature>
<proteinExistence type="predicted"/>
<feature type="chain" id="PRO_5045705226" evidence="7">
    <location>
        <begin position="22"/>
        <end position="810"/>
    </location>
</feature>
<dbReference type="GeneID" id="106462615"/>
<evidence type="ECO:0000256" key="6">
    <source>
        <dbReference type="ARBA" id="ARBA00023180"/>
    </source>
</evidence>
<keyword evidence="3" id="KW-0560">Oxidoreductase</keyword>
<evidence type="ECO:0000256" key="4">
    <source>
        <dbReference type="ARBA" id="ARBA00022729"/>
    </source>
</evidence>
<evidence type="ECO:0000259" key="8">
    <source>
        <dbReference type="PROSITE" id="PS51888"/>
    </source>
</evidence>
<evidence type="ECO:0000256" key="3">
    <source>
        <dbReference type="ARBA" id="ARBA00022559"/>
    </source>
</evidence>
<organism evidence="9 10">
    <name type="scientific">Limulus polyphemus</name>
    <name type="common">Atlantic horseshoe crab</name>
    <dbReference type="NCBI Taxonomy" id="6850"/>
    <lineage>
        <taxon>Eukaryota</taxon>
        <taxon>Metazoa</taxon>
        <taxon>Ecdysozoa</taxon>
        <taxon>Arthropoda</taxon>
        <taxon>Chelicerata</taxon>
        <taxon>Merostomata</taxon>
        <taxon>Xiphosura</taxon>
        <taxon>Limulidae</taxon>
        <taxon>Limulus</taxon>
    </lineage>
</organism>
<evidence type="ECO:0000256" key="2">
    <source>
        <dbReference type="ARBA" id="ARBA00022525"/>
    </source>
</evidence>
<evidence type="ECO:0000313" key="10">
    <source>
        <dbReference type="RefSeq" id="XP_013778012.1"/>
    </source>
</evidence>
<keyword evidence="4 7" id="KW-0732">Signal</keyword>
<dbReference type="Gene3D" id="1.10.640.10">
    <property type="entry name" value="Haem peroxidase domain superfamily, animal type"/>
    <property type="match status" value="1"/>
</dbReference>
<comment type="subcellular location">
    <subcellularLocation>
        <location evidence="1">Secreted</location>
    </subcellularLocation>
</comment>
<dbReference type="Pfam" id="PF03098">
    <property type="entry name" value="An_peroxidase"/>
    <property type="match status" value="1"/>
</dbReference>
<dbReference type="RefSeq" id="XP_013778012.1">
    <property type="nucleotide sequence ID" value="XM_013922558.2"/>
</dbReference>
<sequence>MKITFASVIFILYLAFTITLQRETKRAKRQLEGLPFDPSAFFPGQFGPSIETPCTTPDGGQGVCKVPSACLFSFDSIEDIQGSTCSLGNIGIGTCCPSQSDGIIPSIPFRIPSLDFPVQVNIPQITGNDLNNAGAAGQAALTSLQALEQELKQLGLVTQRGTSTFMHQAFFGTKSLTQKLGRDGFVGLRASQDLAKTFELDVIQGSNGLSGFSLQDTVASSVCPGVPTCPSTKYRAIDGRCNNLYNPTWGKSFTAFVRLLHPNYADGLDQPRIASDGGPLPSARAVSSLATPDANVPHRTFTLLIMQFAQFLDHDVTLIGLTRARDGSGIVCCREEILRNPRLRHPACFEIAISRTDRFYSRYGETCMEFVRSLPAPRPRCSFGPREQLNQITAFIDASNVYGSTEEEEKELRSFSDGQMKVLRIGNSDLLPTENDQNAECQMSQGNNNFFCFKAGDERVNEQINLALLHTIWMREHNRVARLLAYYNPGWNDEILYQEARRVVGAEMQHIVFNELLPLMLGKPVMEAFDLLLKPSGFSNSYNSQINPGIANSFAAAAYRYGHTLVQGILNLFDKSNTLVDRVPLSNAFFNPELLPLRGNLDSFLRGLVRQPSQKFDSFVSDQLTNHLFQPHGKDFGMDLVALNIQRGRDHGLPGYNAWREHCGLPKAQTFRDLVQWMNPNSAEAFSNLYRNVDDIDLFPAGIPENSLPGATLGPTFACIVADQFRRLKLGDRFWFENGGLESSFTEAQLTEIRKSSLARIICDNSDMFQRMQPLAFLQPRDPWNPLVSCNSTLIPRLNFEQWRNEPVWA</sequence>
<dbReference type="InterPro" id="IPR019791">
    <property type="entry name" value="Haem_peroxidase_animal"/>
</dbReference>
<dbReference type="Proteomes" id="UP000694941">
    <property type="component" value="Unplaced"/>
</dbReference>
<dbReference type="PROSITE" id="PS51888">
    <property type="entry name" value="CLIP"/>
    <property type="match status" value="1"/>
</dbReference>
<keyword evidence="6" id="KW-0325">Glycoprotein</keyword>
<dbReference type="PRINTS" id="PR00457">
    <property type="entry name" value="ANPEROXIDASE"/>
</dbReference>
<evidence type="ECO:0000256" key="7">
    <source>
        <dbReference type="SAM" id="SignalP"/>
    </source>
</evidence>
<dbReference type="PANTHER" id="PTHR11475:SF4">
    <property type="entry name" value="CHORION PEROXIDASE"/>
    <property type="match status" value="1"/>
</dbReference>
<dbReference type="CDD" id="cd09823">
    <property type="entry name" value="peroxinectin_like"/>
    <property type="match status" value="1"/>
</dbReference>
<reference evidence="10" key="1">
    <citation type="submission" date="2025-08" db="UniProtKB">
        <authorList>
            <consortium name="RefSeq"/>
        </authorList>
    </citation>
    <scope>IDENTIFICATION</scope>
    <source>
        <tissue evidence="10">Muscle</tissue>
    </source>
</reference>
<feature type="domain" description="Clip" evidence="8">
    <location>
        <begin position="53"/>
        <end position="96"/>
    </location>
</feature>
<evidence type="ECO:0000256" key="1">
    <source>
        <dbReference type="ARBA" id="ARBA00004613"/>
    </source>
</evidence>
<evidence type="ECO:0000256" key="5">
    <source>
        <dbReference type="ARBA" id="ARBA00023157"/>
    </source>
</evidence>
<keyword evidence="2" id="KW-0964">Secreted</keyword>
<name>A0ABM1BAB9_LIMPO</name>
<dbReference type="InterPro" id="IPR037120">
    <property type="entry name" value="Haem_peroxidase_sf_animal"/>
</dbReference>